<feature type="compositionally biased region" description="Polar residues" evidence="1">
    <location>
        <begin position="224"/>
        <end position="236"/>
    </location>
</feature>
<evidence type="ECO:0000256" key="2">
    <source>
        <dbReference type="SAM" id="Phobius"/>
    </source>
</evidence>
<feature type="compositionally biased region" description="Polar residues" evidence="1">
    <location>
        <begin position="244"/>
        <end position="257"/>
    </location>
</feature>
<proteinExistence type="predicted"/>
<feature type="compositionally biased region" description="Low complexity" evidence="1">
    <location>
        <begin position="76"/>
        <end position="88"/>
    </location>
</feature>
<feature type="region of interest" description="Disordered" evidence="1">
    <location>
        <begin position="220"/>
        <end position="264"/>
    </location>
</feature>
<name>A0ABR4GTN6_9EURO</name>
<gene>
    <name evidence="3" type="ORF">BJX63DRAFT_415112</name>
</gene>
<feature type="region of interest" description="Disordered" evidence="1">
    <location>
        <begin position="179"/>
        <end position="207"/>
    </location>
</feature>
<evidence type="ECO:0000256" key="1">
    <source>
        <dbReference type="SAM" id="MobiDB-lite"/>
    </source>
</evidence>
<feature type="compositionally biased region" description="Low complexity" evidence="1">
    <location>
        <begin position="24"/>
        <end position="40"/>
    </location>
</feature>
<keyword evidence="4" id="KW-1185">Reference proteome</keyword>
<keyword evidence="2" id="KW-0812">Transmembrane</keyword>
<keyword evidence="2" id="KW-1133">Transmembrane helix</keyword>
<feature type="region of interest" description="Disordered" evidence="1">
    <location>
        <begin position="1"/>
        <end position="144"/>
    </location>
</feature>
<dbReference type="EMBL" id="JBFXLT010000184">
    <property type="protein sequence ID" value="KAL2802417.1"/>
    <property type="molecule type" value="Genomic_DNA"/>
</dbReference>
<evidence type="ECO:0000313" key="3">
    <source>
        <dbReference type="EMBL" id="KAL2802417.1"/>
    </source>
</evidence>
<evidence type="ECO:0000313" key="4">
    <source>
        <dbReference type="Proteomes" id="UP001610334"/>
    </source>
</evidence>
<feature type="compositionally biased region" description="Low complexity" evidence="1">
    <location>
        <begin position="113"/>
        <end position="131"/>
    </location>
</feature>
<feature type="transmembrane region" description="Helical" evidence="2">
    <location>
        <begin position="147"/>
        <end position="171"/>
    </location>
</feature>
<comment type="caution">
    <text evidence="3">The sequence shown here is derived from an EMBL/GenBank/DDBJ whole genome shotgun (WGS) entry which is preliminary data.</text>
</comment>
<dbReference type="Proteomes" id="UP001610334">
    <property type="component" value="Unassembled WGS sequence"/>
</dbReference>
<sequence length="391" mass="42047">MSTNPSIIFYQGRRCTKVPRQPRATDPPSTTNNAPTTTSSTDRDTPDETEAPQPSIRTTSTTVAPKPTLTSDSDSESSSAESQDQSSSNPSETPSLGSDNSIYSTAPTDPAGTHTTFTTETSTSTTSTSPTEPVASVSEDDGSGPPYGTIFGTLFGIVGGIALILIIFFLFRRRSRRRSTGYDEPEAWSEKKPLYSGRGSPDSTTMLCRDVRSGMSYLSDASPAASTLSRPETTPSPYFDKPVQYTQSRSGPDQNPFSDAAEIPPGLQSSIVPFMMRSSAMDMDPDLNSRTKVNPDPTYPAESYAPYRDRDRDSVQSGVSLGSTLVLPGRSSAGSNYQGMVFPTPPDHQSSLMQRVMVRGNLDLYEADGERNRPLIPASRRSSGTIPIALI</sequence>
<feature type="region of interest" description="Disordered" evidence="1">
    <location>
        <begin position="282"/>
        <end position="316"/>
    </location>
</feature>
<accession>A0ABR4GTN6</accession>
<keyword evidence="2" id="KW-0472">Membrane</keyword>
<feature type="compositionally biased region" description="Polar residues" evidence="1">
    <location>
        <begin position="89"/>
        <end position="107"/>
    </location>
</feature>
<reference evidence="3 4" key="1">
    <citation type="submission" date="2024-07" db="EMBL/GenBank/DDBJ databases">
        <title>Section-level genome sequencing and comparative genomics of Aspergillus sections Usti and Cavernicolus.</title>
        <authorList>
            <consortium name="Lawrence Berkeley National Laboratory"/>
            <person name="Nybo J.L."/>
            <person name="Vesth T.C."/>
            <person name="Theobald S."/>
            <person name="Frisvad J.C."/>
            <person name="Larsen T.O."/>
            <person name="Kjaerboelling I."/>
            <person name="Rothschild-Mancinelli K."/>
            <person name="Lyhne E.K."/>
            <person name="Kogle M.E."/>
            <person name="Barry K."/>
            <person name="Clum A."/>
            <person name="Na H."/>
            <person name="Ledsgaard L."/>
            <person name="Lin J."/>
            <person name="Lipzen A."/>
            <person name="Kuo A."/>
            <person name="Riley R."/>
            <person name="Mondo S."/>
            <person name="Labutti K."/>
            <person name="Haridas S."/>
            <person name="Pangalinan J."/>
            <person name="Salamov A.A."/>
            <person name="Simmons B.A."/>
            <person name="Magnuson J.K."/>
            <person name="Chen J."/>
            <person name="Drula E."/>
            <person name="Henrissat B."/>
            <person name="Wiebenga A."/>
            <person name="Lubbers R.J."/>
            <person name="Gomes A.C."/>
            <person name="Makela M.R."/>
            <person name="Stajich J."/>
            <person name="Grigoriev I.V."/>
            <person name="Mortensen U.H."/>
            <person name="De Vries R.P."/>
            <person name="Baker S.E."/>
            <person name="Andersen M.R."/>
        </authorList>
    </citation>
    <scope>NUCLEOTIDE SEQUENCE [LARGE SCALE GENOMIC DNA]</scope>
    <source>
        <strain evidence="3 4">CBS 588.65</strain>
    </source>
</reference>
<protein>
    <submittedName>
        <fullName evidence="3">Uncharacterized protein</fullName>
    </submittedName>
</protein>
<organism evidence="3 4">
    <name type="scientific">Aspergillus granulosus</name>
    <dbReference type="NCBI Taxonomy" id="176169"/>
    <lineage>
        <taxon>Eukaryota</taxon>
        <taxon>Fungi</taxon>
        <taxon>Dikarya</taxon>
        <taxon>Ascomycota</taxon>
        <taxon>Pezizomycotina</taxon>
        <taxon>Eurotiomycetes</taxon>
        <taxon>Eurotiomycetidae</taxon>
        <taxon>Eurotiales</taxon>
        <taxon>Aspergillaceae</taxon>
        <taxon>Aspergillus</taxon>
        <taxon>Aspergillus subgen. Nidulantes</taxon>
    </lineage>
</organism>